<dbReference type="InterPro" id="IPR036388">
    <property type="entry name" value="WH-like_DNA-bd_sf"/>
</dbReference>
<evidence type="ECO:0000256" key="13">
    <source>
        <dbReference type="ARBA" id="ARBA00039976"/>
    </source>
</evidence>
<evidence type="ECO:0000256" key="1">
    <source>
        <dbReference type="ARBA" id="ARBA00004496"/>
    </source>
</evidence>
<evidence type="ECO:0000259" key="17">
    <source>
        <dbReference type="PROSITE" id="PS51755"/>
    </source>
</evidence>
<dbReference type="FunFam" id="3.40.50.2300:FF:000001">
    <property type="entry name" value="DNA-binding response regulator PhoB"/>
    <property type="match status" value="1"/>
</dbReference>
<dbReference type="KEGG" id="adg:Adeg_0644"/>
<feature type="DNA-binding region" description="OmpR/PhoB-type" evidence="15">
    <location>
        <begin position="130"/>
        <end position="228"/>
    </location>
</feature>
<dbReference type="PROSITE" id="PS51755">
    <property type="entry name" value="OMPR_PHOB"/>
    <property type="match status" value="1"/>
</dbReference>
<dbReference type="EMBL" id="CP001785">
    <property type="protein sequence ID" value="ACX51791.1"/>
    <property type="molecule type" value="Genomic_DNA"/>
</dbReference>
<dbReference type="STRING" id="429009.Adeg_0644"/>
<dbReference type="Gene3D" id="6.10.250.690">
    <property type="match status" value="1"/>
</dbReference>
<keyword evidence="6" id="KW-0805">Transcription regulation</keyword>
<keyword evidence="9" id="KW-0010">Activator</keyword>
<dbReference type="CDD" id="cd00383">
    <property type="entry name" value="trans_reg_C"/>
    <property type="match status" value="1"/>
</dbReference>
<evidence type="ECO:0000313" key="19">
    <source>
        <dbReference type="Proteomes" id="UP000002620"/>
    </source>
</evidence>
<dbReference type="SMART" id="SM00448">
    <property type="entry name" value="REC"/>
    <property type="match status" value="1"/>
</dbReference>
<evidence type="ECO:0000256" key="6">
    <source>
        <dbReference type="ARBA" id="ARBA00023015"/>
    </source>
</evidence>
<comment type="function">
    <text evidence="12">Member of the two-component regulatory system HssS/HssR involved in intracellular heme homeostasis and tempering of staphylococcal virulence. Phosphorylated HssR binds to a direct repeat sequence within hrtAB promoter and activates the expression of hrtAB, an efflux pump, in response to extracellular heme, hemin, hemoglobin or blood.</text>
</comment>
<dbReference type="GO" id="GO:0032993">
    <property type="term" value="C:protein-DNA complex"/>
    <property type="evidence" value="ECO:0007669"/>
    <property type="project" value="TreeGrafter"/>
</dbReference>
<feature type="domain" description="Response regulatory" evidence="16">
    <location>
        <begin position="9"/>
        <end position="122"/>
    </location>
</feature>
<dbReference type="Pfam" id="PF00486">
    <property type="entry name" value="Trans_reg_C"/>
    <property type="match status" value="1"/>
</dbReference>
<dbReference type="GO" id="GO:0006355">
    <property type="term" value="P:regulation of DNA-templated transcription"/>
    <property type="evidence" value="ECO:0007669"/>
    <property type="project" value="InterPro"/>
</dbReference>
<evidence type="ECO:0000256" key="11">
    <source>
        <dbReference type="ARBA" id="ARBA00024867"/>
    </source>
</evidence>
<evidence type="ECO:0000256" key="4">
    <source>
        <dbReference type="ARBA" id="ARBA00022553"/>
    </source>
</evidence>
<comment type="function">
    <text evidence="11">May play the central regulatory role in sporulation. It may be an element of the effector pathway responsible for the activation of sporulation genes in response to nutritional stress. Spo0A may act in concert with spo0H (a sigma factor) to control the expression of some genes that are critical to the sporulation process.</text>
</comment>
<organism evidence="18 19">
    <name type="scientific">Ammonifex degensii (strain DSM 10501 / KC4)</name>
    <dbReference type="NCBI Taxonomy" id="429009"/>
    <lineage>
        <taxon>Bacteria</taxon>
        <taxon>Bacillati</taxon>
        <taxon>Bacillota</taxon>
        <taxon>Clostridia</taxon>
        <taxon>Thermoanaerobacterales</taxon>
        <taxon>Thermoanaerobacteraceae</taxon>
        <taxon>Ammonifex</taxon>
    </lineage>
</organism>
<dbReference type="InterPro" id="IPR011006">
    <property type="entry name" value="CheY-like_superfamily"/>
</dbReference>
<dbReference type="GO" id="GO:0000976">
    <property type="term" value="F:transcription cis-regulatory region binding"/>
    <property type="evidence" value="ECO:0007669"/>
    <property type="project" value="TreeGrafter"/>
</dbReference>
<keyword evidence="5" id="KW-0902">Two-component regulatory system</keyword>
<keyword evidence="8 15" id="KW-0238">DNA-binding</keyword>
<dbReference type="Gene3D" id="1.10.10.10">
    <property type="entry name" value="Winged helix-like DNA-binding domain superfamily/Winged helix DNA-binding domain"/>
    <property type="match status" value="1"/>
</dbReference>
<dbReference type="PROSITE" id="PS50110">
    <property type="entry name" value="RESPONSE_REGULATORY"/>
    <property type="match status" value="1"/>
</dbReference>
<dbReference type="SUPFAM" id="SSF52172">
    <property type="entry name" value="CheY-like"/>
    <property type="match status" value="1"/>
</dbReference>
<evidence type="ECO:0000256" key="12">
    <source>
        <dbReference type="ARBA" id="ARBA00037471"/>
    </source>
</evidence>
<dbReference type="PANTHER" id="PTHR48111:SF49">
    <property type="entry name" value="HEME RESPONSE REGULATOR HSSR"/>
    <property type="match status" value="1"/>
</dbReference>
<keyword evidence="3" id="KW-0963">Cytoplasm</keyword>
<dbReference type="PANTHER" id="PTHR48111">
    <property type="entry name" value="REGULATOR OF RPOS"/>
    <property type="match status" value="1"/>
</dbReference>
<evidence type="ECO:0000256" key="14">
    <source>
        <dbReference type="PROSITE-ProRule" id="PRU00169"/>
    </source>
</evidence>
<reference evidence="18 19" key="1">
    <citation type="submission" date="2009-10" db="EMBL/GenBank/DDBJ databases">
        <title>Complete sequence of chromosome of Ammonifex degensii KC4.</title>
        <authorList>
            <consortium name="US DOE Joint Genome Institute"/>
            <person name="Kerfeld C."/>
            <person name="Goodner B."/>
            <person name="Huber H."/>
            <person name="Stetter K."/>
            <person name="Lucas S."/>
            <person name="Copeland A."/>
            <person name="Lapidus A."/>
            <person name="Glavina del Rio T."/>
            <person name="Dalin E."/>
            <person name="Tice H."/>
            <person name="Bruce D."/>
            <person name="Goodwin L."/>
            <person name="Pitluck S."/>
            <person name="Saunders E."/>
            <person name="Brettin T."/>
            <person name="Detter J.C."/>
            <person name="Han C."/>
            <person name="Larimer F."/>
            <person name="Land M."/>
            <person name="Hauser L."/>
            <person name="Kyrpides N."/>
            <person name="Ovchinnikova G."/>
            <person name="Richardson P."/>
        </authorList>
    </citation>
    <scope>NUCLEOTIDE SEQUENCE [LARGE SCALE GENOMIC DNA]</scope>
    <source>
        <strain evidence="19">DSM 10501 / KC4</strain>
    </source>
</reference>
<dbReference type="Gene3D" id="3.40.50.2300">
    <property type="match status" value="1"/>
</dbReference>
<sequence length="236" mass="26681">MVTREGAATVLVVEDDRNIAELVSLYLEKHGFKVLKAASGAEALEILKNETVDLVVLDLMLPGIDGWEVCRQIRSNSQLPVIMLTAKGELQDKLQGFELGADDYVVKPFDPQELIARVKAVLRRAGETKPRRVDLPDLTIDLESYVVEVAGRKVELTKRETELLYFLASHPGRVFTREFLLQRVWGFEFPGNTRTVDVHVNRLREKLDGLPKSWHIKTVWGVGYKLVVGEDAPHIR</sequence>
<evidence type="ECO:0000256" key="5">
    <source>
        <dbReference type="ARBA" id="ARBA00023012"/>
    </source>
</evidence>
<evidence type="ECO:0000313" key="18">
    <source>
        <dbReference type="EMBL" id="ACX51791.1"/>
    </source>
</evidence>
<evidence type="ECO:0000259" key="16">
    <source>
        <dbReference type="PROSITE" id="PS50110"/>
    </source>
</evidence>
<proteinExistence type="predicted"/>
<dbReference type="FunFam" id="1.10.10.10:FF:000018">
    <property type="entry name" value="DNA-binding response regulator ResD"/>
    <property type="match status" value="1"/>
</dbReference>
<dbReference type="Pfam" id="PF00072">
    <property type="entry name" value="Response_reg"/>
    <property type="match status" value="1"/>
</dbReference>
<dbReference type="RefSeq" id="WP_015738669.1">
    <property type="nucleotide sequence ID" value="NC_013385.1"/>
</dbReference>
<dbReference type="InterPro" id="IPR039420">
    <property type="entry name" value="WalR-like"/>
</dbReference>
<dbReference type="InterPro" id="IPR001789">
    <property type="entry name" value="Sig_transdc_resp-reg_receiver"/>
</dbReference>
<accession>C9RC14</accession>
<evidence type="ECO:0000256" key="9">
    <source>
        <dbReference type="ARBA" id="ARBA00023159"/>
    </source>
</evidence>
<feature type="modified residue" description="4-aspartylphosphate" evidence="14">
    <location>
        <position position="58"/>
    </location>
</feature>
<dbReference type="AlphaFoldDB" id="C9RC14"/>
<protein>
    <recommendedName>
        <fullName evidence="13">Heme response regulator HssR</fullName>
    </recommendedName>
    <alternativeName>
        <fullName evidence="2">Stage 0 sporulation protein A homolog</fullName>
    </alternativeName>
</protein>
<keyword evidence="7" id="KW-0843">Virulence</keyword>
<gene>
    <name evidence="18" type="ordered locus">Adeg_0644</name>
</gene>
<dbReference type="Proteomes" id="UP000002620">
    <property type="component" value="Chromosome"/>
</dbReference>
<dbReference type="GO" id="GO:0005829">
    <property type="term" value="C:cytosol"/>
    <property type="evidence" value="ECO:0007669"/>
    <property type="project" value="TreeGrafter"/>
</dbReference>
<evidence type="ECO:0000256" key="3">
    <source>
        <dbReference type="ARBA" id="ARBA00022490"/>
    </source>
</evidence>
<dbReference type="InterPro" id="IPR001867">
    <property type="entry name" value="OmpR/PhoB-type_DNA-bd"/>
</dbReference>
<evidence type="ECO:0000256" key="10">
    <source>
        <dbReference type="ARBA" id="ARBA00023163"/>
    </source>
</evidence>
<dbReference type="SMART" id="SM00862">
    <property type="entry name" value="Trans_reg_C"/>
    <property type="match status" value="1"/>
</dbReference>
<feature type="domain" description="OmpR/PhoB-type" evidence="17">
    <location>
        <begin position="130"/>
        <end position="228"/>
    </location>
</feature>
<evidence type="ECO:0000256" key="2">
    <source>
        <dbReference type="ARBA" id="ARBA00018672"/>
    </source>
</evidence>
<evidence type="ECO:0000256" key="8">
    <source>
        <dbReference type="ARBA" id="ARBA00023125"/>
    </source>
</evidence>
<evidence type="ECO:0000256" key="15">
    <source>
        <dbReference type="PROSITE-ProRule" id="PRU01091"/>
    </source>
</evidence>
<dbReference type="HOGENOM" id="CLU_000445_30_3_9"/>
<keyword evidence="4 14" id="KW-0597">Phosphoprotein</keyword>
<name>C9RC14_AMMDK</name>
<dbReference type="CDD" id="cd17574">
    <property type="entry name" value="REC_OmpR"/>
    <property type="match status" value="1"/>
</dbReference>
<dbReference type="eggNOG" id="COG0745">
    <property type="taxonomic scope" value="Bacteria"/>
</dbReference>
<evidence type="ECO:0000256" key="7">
    <source>
        <dbReference type="ARBA" id="ARBA00023026"/>
    </source>
</evidence>
<dbReference type="GO" id="GO:0000156">
    <property type="term" value="F:phosphorelay response regulator activity"/>
    <property type="evidence" value="ECO:0007669"/>
    <property type="project" value="TreeGrafter"/>
</dbReference>
<keyword evidence="10" id="KW-0804">Transcription</keyword>
<keyword evidence="19" id="KW-1185">Reference proteome</keyword>
<comment type="subcellular location">
    <subcellularLocation>
        <location evidence="1">Cytoplasm</location>
    </subcellularLocation>
</comment>